<evidence type="ECO:0000313" key="4">
    <source>
        <dbReference type="EMBL" id="ABA42639.1"/>
    </source>
</evidence>
<dbReference type="InterPro" id="IPR024772">
    <property type="entry name" value="TcdA/TcdB_N"/>
</dbReference>
<evidence type="ECO:0000259" key="2">
    <source>
        <dbReference type="Pfam" id="PF12918"/>
    </source>
</evidence>
<dbReference type="PATRIC" id="fig|813.36.peg.178"/>
<dbReference type="InterPro" id="IPR029044">
    <property type="entry name" value="Nucleotide-diphossugar_trans"/>
</dbReference>
<dbReference type="CAZy" id="GT44">
    <property type="family name" value="Glycosyltransferase Family 44"/>
</dbReference>
<feature type="domain" description="TcdA/TcdB toxin N-terminal helical" evidence="2">
    <location>
        <begin position="54"/>
        <end position="115"/>
    </location>
</feature>
<protein>
    <recommendedName>
        <fullName evidence="5">Adherence factor</fullName>
    </recommendedName>
</protein>
<evidence type="ECO:0000259" key="3">
    <source>
        <dbReference type="Pfam" id="PF12919"/>
    </source>
</evidence>
<dbReference type="Gene3D" id="3.90.550.20">
    <property type="match status" value="1"/>
</dbReference>
<evidence type="ECO:0008006" key="5">
    <source>
        <dbReference type="Google" id="ProtNLM"/>
    </source>
</evidence>
<dbReference type="InterPro" id="IPR024770">
    <property type="entry name" value="TcdA/TcdB_cat"/>
</dbReference>
<organism evidence="4">
    <name type="scientific">Chlamydia trachomatis</name>
    <dbReference type="NCBI Taxonomy" id="813"/>
    <lineage>
        <taxon>Bacteria</taxon>
        <taxon>Pseudomonadati</taxon>
        <taxon>Chlamydiota</taxon>
        <taxon>Chlamydiia</taxon>
        <taxon>Chlamydiales</taxon>
        <taxon>Chlamydiaceae</taxon>
        <taxon>Chlamydia/Chlamydophila group</taxon>
        <taxon>Chlamydia</taxon>
    </lineage>
</organism>
<dbReference type="AlphaFoldDB" id="A1X3A9"/>
<dbReference type="Pfam" id="PF12918">
    <property type="entry name" value="TcdB_N"/>
    <property type="match status" value="1"/>
</dbReference>
<feature type="compositionally biased region" description="Low complexity" evidence="1">
    <location>
        <begin position="120"/>
        <end position="129"/>
    </location>
</feature>
<dbReference type="GO" id="GO:0016757">
    <property type="term" value="F:glycosyltransferase activity"/>
    <property type="evidence" value="ECO:0007669"/>
    <property type="project" value="InterPro"/>
</dbReference>
<proteinExistence type="predicted"/>
<dbReference type="Pfam" id="PF12919">
    <property type="entry name" value="TcdA_TcdB"/>
    <property type="match status" value="1"/>
</dbReference>
<accession>A1X3A9</accession>
<evidence type="ECO:0000256" key="1">
    <source>
        <dbReference type="SAM" id="MobiDB-lite"/>
    </source>
</evidence>
<dbReference type="RefSeq" id="WP_010725107.1">
    <property type="nucleotide sequence ID" value="NC_022109.1"/>
</dbReference>
<feature type="region of interest" description="Disordered" evidence="1">
    <location>
        <begin position="119"/>
        <end position="144"/>
    </location>
</feature>
<dbReference type="EMBL" id="DQ151840">
    <property type="protein sequence ID" value="ABA42639.1"/>
    <property type="molecule type" value="Genomic_DNA"/>
</dbReference>
<reference evidence="4" key="1">
    <citation type="journal article" date="2007" name="Genome Res.">
        <title>Evolution of Chlamydia trachomatis diversity occurs by widespread interstrain recombination involving hotspots.</title>
        <authorList>
            <person name="Gomes J.P."/>
            <person name="Bruno W.J."/>
            <person name="Nunes A."/>
            <person name="Santos N."/>
            <person name="Florindo C."/>
            <person name="Borrego M.J."/>
            <person name="Dean D."/>
        </authorList>
    </citation>
    <scope>NUCLEOTIDE SEQUENCE</scope>
    <source>
        <strain evidence="4">TW-448</strain>
    </source>
</reference>
<name>A1X3A9_CHLTH</name>
<feature type="domain" description="GT44" evidence="3">
    <location>
        <begin position="166"/>
        <end position="638"/>
    </location>
</feature>
<dbReference type="SUPFAM" id="SSF53448">
    <property type="entry name" value="Nucleotide-diphospho-sugar transferases"/>
    <property type="match status" value="1"/>
</dbReference>
<dbReference type="PIR" id="E71549">
    <property type="entry name" value="E71549"/>
</dbReference>
<feature type="compositionally biased region" description="Basic and acidic residues" evidence="1">
    <location>
        <begin position="131"/>
        <end position="142"/>
    </location>
</feature>
<sequence>MNVRTYSVQRGGVKTISASAVPPTAAVLSRKKRAIEEKKEEASSGKIENLDASKYDLTPKNIEEKLGITPEQKSTVKDLLNKLKKVISAYNSMPDKNSEAGQNSLIQQGKYVDAIQKKLPASSQAQPKQAKAKEQKAEEKPKTTPIEGVLETIKTEFKGHRVPVEKIIHGIWIAGAPPDGIEDYMRVFLDTYEGFDFYFWVDENAYAAAKFSSILKKVAFDAAIQDLRSATDESTKAFVKDYDELKQKYEKKVAETTSQAEKDQYLKDLKDLLEKFTKISDEIRGKFDRLFLKNVIVAQNGFFNFCLLKGLGNINDETRAEYLEKELKLPTEEIEQYKKLKETNKEKIAAIVKQLNEKLGSDRVKIKDIKELQSMKQARNVYNYEQEMFLRWNYAAATDQIRMYMLEELGGLYTDLDMMPSYSQEVLELIKKHSDGNRMFEDMSSRRAISDAVLKMAVGKATTVSMEEVAKDIDVSRLTEEDKTKLNALFKDLEPFAKPDSKGAEAEGGEGAKGMKKSFFQPIDLNIVRNTMPILRRYHHYPELGWFIRGLNGLMVSHKGSTAVSAVIVGQQAAYQELAALRQDVLSGEFFHSLENLTHRNHKERIGNHLVANYLAKSLFFDYCQDSVMPEAVSTLGIR</sequence>
<gene>
    <name evidence="4" type="ORF">CT166</name>
</gene>